<evidence type="ECO:0000313" key="1">
    <source>
        <dbReference type="EMBL" id="QVK23124.1"/>
    </source>
</evidence>
<reference evidence="1 2" key="1">
    <citation type="journal article" date="2012" name="Int. J. Syst. Evol. Microbiol.">
        <title>Shewanella dokdonensis sp. nov., isolated from seawater.</title>
        <authorList>
            <person name="Sung H.R."/>
            <person name="Yoon J.H."/>
            <person name="Ghim S.Y."/>
        </authorList>
    </citation>
    <scope>NUCLEOTIDE SEQUENCE [LARGE SCALE GENOMIC DNA]</scope>
    <source>
        <strain evidence="1 2">DSM 23626</strain>
    </source>
</reference>
<proteinExistence type="predicted"/>
<sequence length="60" mass="7095">MAIFIAKLSREFDERIKRLEQEQALTIAWVRFTRELRAAVKREVAEIKDWFAAVTSGWRG</sequence>
<name>A0ABX8DEH9_9GAMM</name>
<protein>
    <submittedName>
        <fullName evidence="1">Uncharacterized protein</fullName>
    </submittedName>
</protein>
<accession>A0ABX8DEH9</accession>
<dbReference type="EMBL" id="CP074572">
    <property type="protein sequence ID" value="QVK23124.1"/>
    <property type="molecule type" value="Genomic_DNA"/>
</dbReference>
<evidence type="ECO:0000313" key="2">
    <source>
        <dbReference type="Proteomes" id="UP000676428"/>
    </source>
</evidence>
<organism evidence="1 2">
    <name type="scientific">Shewanella dokdonensis</name>
    <dbReference type="NCBI Taxonomy" id="712036"/>
    <lineage>
        <taxon>Bacteria</taxon>
        <taxon>Pseudomonadati</taxon>
        <taxon>Pseudomonadota</taxon>
        <taxon>Gammaproteobacteria</taxon>
        <taxon>Alteromonadales</taxon>
        <taxon>Shewanellaceae</taxon>
        <taxon>Shewanella</taxon>
    </lineage>
</organism>
<keyword evidence="2" id="KW-1185">Reference proteome</keyword>
<dbReference type="RefSeq" id="WP_213681765.1">
    <property type="nucleotide sequence ID" value="NZ_CP074572.1"/>
</dbReference>
<gene>
    <name evidence="1" type="ORF">KHX94_18885</name>
</gene>
<dbReference type="Proteomes" id="UP000676428">
    <property type="component" value="Chromosome"/>
</dbReference>